<sequence>MIHDRDVGKPPGKFRFQHFRSDHILYKNYTFTSTSISEISDNCSYYRTSYITILVTAEDNQAVIRCAVESPLSEISMFVDSEPLEVYYAVKMPTIVKLPTKTNYLAGKDTSINLKCYTDGNPKPSYVWYTDNTVEALSTSENLTITDVSTTNRCTYTCFVSNAFNGVIHTKRGQMHVCKKEGSENSAVIVLGTVCGSIILVLCVVLFGVIHNKIMSLRMRNLNDRSLDYVNAIQQQDLSLYESVGHALEVHHYEQPSTGEHQYTNNNLSGSVGHALDVHHYEQPSTGEHQYTNNNLSGSVGHALDVHHYEQPSSGEHRYTNTNLSGN</sequence>
<dbReference type="InterPro" id="IPR013783">
    <property type="entry name" value="Ig-like_fold"/>
</dbReference>
<keyword evidence="4" id="KW-0393">Immunoglobulin domain</keyword>
<dbReference type="Pfam" id="PF13927">
    <property type="entry name" value="Ig_3"/>
    <property type="match status" value="1"/>
</dbReference>
<evidence type="ECO:0000313" key="7">
    <source>
        <dbReference type="EMBL" id="CAG2199637.1"/>
    </source>
</evidence>
<proteinExistence type="predicted"/>
<dbReference type="SMART" id="SM00408">
    <property type="entry name" value="IGc2"/>
    <property type="match status" value="1"/>
</dbReference>
<feature type="transmembrane region" description="Helical" evidence="5">
    <location>
        <begin position="187"/>
        <end position="210"/>
    </location>
</feature>
<dbReference type="InterPro" id="IPR007110">
    <property type="entry name" value="Ig-like_dom"/>
</dbReference>
<dbReference type="OrthoDB" id="6158624at2759"/>
<dbReference type="PANTHER" id="PTHR44337">
    <property type="entry name" value="CARCINOEMBRYONIC ANTIGEN-RELATED CELL ADHESION MOLECULE 8"/>
    <property type="match status" value="1"/>
</dbReference>
<evidence type="ECO:0000259" key="6">
    <source>
        <dbReference type="PROSITE" id="PS50835"/>
    </source>
</evidence>
<evidence type="ECO:0000256" key="5">
    <source>
        <dbReference type="SAM" id="Phobius"/>
    </source>
</evidence>
<dbReference type="InterPro" id="IPR052598">
    <property type="entry name" value="IgSF_CEA-related"/>
</dbReference>
<reference evidence="7" key="1">
    <citation type="submission" date="2021-03" db="EMBL/GenBank/DDBJ databases">
        <authorList>
            <person name="Bekaert M."/>
        </authorList>
    </citation>
    <scope>NUCLEOTIDE SEQUENCE</scope>
</reference>
<protein>
    <recommendedName>
        <fullName evidence="6">Ig-like domain-containing protein</fullName>
    </recommendedName>
</protein>
<evidence type="ECO:0000256" key="3">
    <source>
        <dbReference type="ARBA" id="ARBA00023180"/>
    </source>
</evidence>
<evidence type="ECO:0000313" key="8">
    <source>
        <dbReference type="Proteomes" id="UP000683360"/>
    </source>
</evidence>
<organism evidence="7 8">
    <name type="scientific">Mytilus edulis</name>
    <name type="common">Blue mussel</name>
    <dbReference type="NCBI Taxonomy" id="6550"/>
    <lineage>
        <taxon>Eukaryota</taxon>
        <taxon>Metazoa</taxon>
        <taxon>Spiralia</taxon>
        <taxon>Lophotrochozoa</taxon>
        <taxon>Mollusca</taxon>
        <taxon>Bivalvia</taxon>
        <taxon>Autobranchia</taxon>
        <taxon>Pteriomorphia</taxon>
        <taxon>Mytilida</taxon>
        <taxon>Mytiloidea</taxon>
        <taxon>Mytilidae</taxon>
        <taxon>Mytilinae</taxon>
        <taxon>Mytilus</taxon>
    </lineage>
</organism>
<comment type="caution">
    <text evidence="7">The sequence shown here is derived from an EMBL/GenBank/DDBJ whole genome shotgun (WGS) entry which is preliminary data.</text>
</comment>
<dbReference type="PANTHER" id="PTHR44337:SF20">
    <property type="entry name" value="CARCINOEMBRYONIC ANTIGEN-RELATED CELL ADHESION MOLECULE 5-RELATED"/>
    <property type="match status" value="1"/>
</dbReference>
<accession>A0A8S3QSF0</accession>
<name>A0A8S3QSF0_MYTED</name>
<dbReference type="SUPFAM" id="SSF48726">
    <property type="entry name" value="Immunoglobulin"/>
    <property type="match status" value="1"/>
</dbReference>
<dbReference type="PROSITE" id="PS50835">
    <property type="entry name" value="IG_LIKE"/>
    <property type="match status" value="1"/>
</dbReference>
<keyword evidence="5" id="KW-0812">Transmembrane</keyword>
<gene>
    <name evidence="7" type="ORF">MEDL_14305</name>
</gene>
<keyword evidence="2" id="KW-1015">Disulfide bond</keyword>
<evidence type="ECO:0000256" key="1">
    <source>
        <dbReference type="ARBA" id="ARBA00022729"/>
    </source>
</evidence>
<feature type="domain" description="Ig-like" evidence="6">
    <location>
        <begin position="93"/>
        <end position="162"/>
    </location>
</feature>
<evidence type="ECO:0000256" key="2">
    <source>
        <dbReference type="ARBA" id="ARBA00023157"/>
    </source>
</evidence>
<dbReference type="Gene3D" id="2.60.40.10">
    <property type="entry name" value="Immunoglobulins"/>
    <property type="match status" value="1"/>
</dbReference>
<dbReference type="EMBL" id="CAJPWZ010000722">
    <property type="protein sequence ID" value="CAG2199637.1"/>
    <property type="molecule type" value="Genomic_DNA"/>
</dbReference>
<evidence type="ECO:0000256" key="4">
    <source>
        <dbReference type="ARBA" id="ARBA00023319"/>
    </source>
</evidence>
<dbReference type="AlphaFoldDB" id="A0A8S3QSF0"/>
<keyword evidence="8" id="KW-1185">Reference proteome</keyword>
<keyword evidence="3" id="KW-0325">Glycoprotein</keyword>
<dbReference type="Proteomes" id="UP000683360">
    <property type="component" value="Unassembled WGS sequence"/>
</dbReference>
<keyword evidence="5" id="KW-0472">Membrane</keyword>
<keyword evidence="5" id="KW-1133">Transmembrane helix</keyword>
<keyword evidence="1" id="KW-0732">Signal</keyword>
<dbReference type="InterPro" id="IPR003598">
    <property type="entry name" value="Ig_sub2"/>
</dbReference>
<dbReference type="InterPro" id="IPR036179">
    <property type="entry name" value="Ig-like_dom_sf"/>
</dbReference>